<keyword evidence="14" id="KW-1185">Reference proteome</keyword>
<organism evidence="13 14">
    <name type="scientific">Metapseudomonas boanensis</name>
    <dbReference type="NCBI Taxonomy" id="2822138"/>
    <lineage>
        <taxon>Bacteria</taxon>
        <taxon>Pseudomonadati</taxon>
        <taxon>Pseudomonadota</taxon>
        <taxon>Gammaproteobacteria</taxon>
        <taxon>Pseudomonadales</taxon>
        <taxon>Pseudomonadaceae</taxon>
        <taxon>Metapseudomonas</taxon>
    </lineage>
</organism>
<evidence type="ECO:0000256" key="1">
    <source>
        <dbReference type="ARBA" id="ARBA00004383"/>
    </source>
</evidence>
<dbReference type="RefSeq" id="WP_215372356.1">
    <property type="nucleotide sequence ID" value="NZ_JAGTIS010000002.1"/>
</dbReference>
<keyword evidence="9 11" id="KW-0472">Membrane</keyword>
<evidence type="ECO:0000256" key="10">
    <source>
        <dbReference type="SAM" id="MobiDB-lite"/>
    </source>
</evidence>
<keyword evidence="6 11" id="KW-0812">Transmembrane</keyword>
<evidence type="ECO:0000256" key="2">
    <source>
        <dbReference type="ARBA" id="ARBA00006555"/>
    </source>
</evidence>
<protein>
    <submittedName>
        <fullName evidence="13">Energy transducer TonB</fullName>
    </submittedName>
</protein>
<evidence type="ECO:0000256" key="4">
    <source>
        <dbReference type="ARBA" id="ARBA00022475"/>
    </source>
</evidence>
<keyword evidence="7" id="KW-0653">Protein transport</keyword>
<dbReference type="PROSITE" id="PS52015">
    <property type="entry name" value="TONB_CTD"/>
    <property type="match status" value="1"/>
</dbReference>
<dbReference type="Pfam" id="PF03544">
    <property type="entry name" value="TonB_C"/>
    <property type="match status" value="1"/>
</dbReference>
<proteinExistence type="inferred from homology"/>
<feature type="compositionally biased region" description="Low complexity" evidence="10">
    <location>
        <begin position="76"/>
        <end position="90"/>
    </location>
</feature>
<feature type="transmembrane region" description="Helical" evidence="11">
    <location>
        <begin position="12"/>
        <end position="32"/>
    </location>
</feature>
<dbReference type="PANTHER" id="PTHR33446">
    <property type="entry name" value="PROTEIN TONB-RELATED"/>
    <property type="match status" value="1"/>
</dbReference>
<keyword evidence="5" id="KW-0997">Cell inner membrane</keyword>
<evidence type="ECO:0000256" key="3">
    <source>
        <dbReference type="ARBA" id="ARBA00022448"/>
    </source>
</evidence>
<feature type="region of interest" description="Disordered" evidence="10">
    <location>
        <begin position="54"/>
        <end position="153"/>
    </location>
</feature>
<dbReference type="Gene3D" id="3.30.1150.10">
    <property type="match status" value="1"/>
</dbReference>
<name>A0ABS5XE33_9GAMM</name>
<evidence type="ECO:0000313" key="13">
    <source>
        <dbReference type="EMBL" id="MBT8765948.1"/>
    </source>
</evidence>
<dbReference type="SUPFAM" id="SSF74653">
    <property type="entry name" value="TolA/TonB C-terminal domain"/>
    <property type="match status" value="1"/>
</dbReference>
<dbReference type="InterPro" id="IPR037682">
    <property type="entry name" value="TonB_C"/>
</dbReference>
<dbReference type="PRINTS" id="PR01217">
    <property type="entry name" value="PRICHEXTENSN"/>
</dbReference>
<dbReference type="Proteomes" id="UP001519667">
    <property type="component" value="Unassembled WGS sequence"/>
</dbReference>
<gene>
    <name evidence="13" type="ORF">J7302_07355</name>
</gene>
<feature type="domain" description="TonB C-terminal" evidence="12">
    <location>
        <begin position="151"/>
        <end position="245"/>
    </location>
</feature>
<keyword evidence="4" id="KW-1003">Cell membrane</keyword>
<dbReference type="InterPro" id="IPR051045">
    <property type="entry name" value="TonB-dependent_transducer"/>
</dbReference>
<evidence type="ECO:0000256" key="9">
    <source>
        <dbReference type="ARBA" id="ARBA00023136"/>
    </source>
</evidence>
<feature type="compositionally biased region" description="Low complexity" evidence="10">
    <location>
        <begin position="122"/>
        <end position="150"/>
    </location>
</feature>
<keyword evidence="8 11" id="KW-1133">Transmembrane helix</keyword>
<comment type="similarity">
    <text evidence="2">Belongs to the TonB family.</text>
</comment>
<evidence type="ECO:0000259" key="12">
    <source>
        <dbReference type="PROSITE" id="PS52015"/>
    </source>
</evidence>
<evidence type="ECO:0000256" key="11">
    <source>
        <dbReference type="SAM" id="Phobius"/>
    </source>
</evidence>
<accession>A0ABS5XE33</accession>
<dbReference type="PANTHER" id="PTHR33446:SF2">
    <property type="entry name" value="PROTEIN TONB"/>
    <property type="match status" value="1"/>
</dbReference>
<dbReference type="InterPro" id="IPR006260">
    <property type="entry name" value="TonB/TolA_C"/>
</dbReference>
<feature type="compositionally biased region" description="Basic and acidic residues" evidence="10">
    <location>
        <begin position="104"/>
        <end position="118"/>
    </location>
</feature>
<reference evidence="13 14" key="1">
    <citation type="submission" date="2021-04" db="EMBL/GenBank/DDBJ databases">
        <title>Pseudomonas boanensis sp. nov., a bacterium isolated from river water used for household purposes in Boane District, Mozambique.</title>
        <authorList>
            <person name="Nicklasson M."/>
            <person name="Martin-Rodriguez A.J."/>
            <person name="Thorell K."/>
            <person name="Neves L."/>
            <person name="Mussagy A."/>
            <person name="Rydberg H.A."/>
            <person name="Hernroth B."/>
            <person name="Svensson-Stadler L."/>
            <person name="Sjoling A."/>
        </authorList>
    </citation>
    <scope>NUCLEOTIDE SEQUENCE [LARGE SCALE GENOMIC DNA]</scope>
    <source>
        <strain evidence="13 14">DB1</strain>
    </source>
</reference>
<evidence type="ECO:0000256" key="7">
    <source>
        <dbReference type="ARBA" id="ARBA00022927"/>
    </source>
</evidence>
<evidence type="ECO:0000256" key="5">
    <source>
        <dbReference type="ARBA" id="ARBA00022519"/>
    </source>
</evidence>
<evidence type="ECO:0000313" key="14">
    <source>
        <dbReference type="Proteomes" id="UP001519667"/>
    </source>
</evidence>
<comment type="caution">
    <text evidence="13">The sequence shown here is derived from an EMBL/GenBank/DDBJ whole genome shotgun (WGS) entry which is preliminary data.</text>
</comment>
<comment type="subcellular location">
    <subcellularLocation>
        <location evidence="1">Cell inner membrane</location>
        <topology evidence="1">Single-pass membrane protein</topology>
        <orientation evidence="1">Periplasmic side</orientation>
    </subcellularLocation>
</comment>
<evidence type="ECO:0000256" key="8">
    <source>
        <dbReference type="ARBA" id="ARBA00022989"/>
    </source>
</evidence>
<feature type="compositionally biased region" description="Pro residues" evidence="10">
    <location>
        <begin position="54"/>
        <end position="75"/>
    </location>
</feature>
<sequence length="245" mass="26758">MSQTRRKLSRWGVSLITVLGLHIALGLWALYWRPQAQPVELPPAAMMVELEPLPAPAPKPAPPPTPQVQPEPEPLPKLVEAPKPKIAIAPKPKPKPQPPTPKPPEPKPEKPRETEPVKESVAAPTTPAPSDAKPAAPQQAAASAPSDAKPTWQSKLLSHLARYKRYPDDARRRGFEGVNRLRFVIDGNGKVLSYSLVGKSGSASLDRATLEMIRRAQPLPPPPRELLNNGTLEVVAPFVYSLDRR</sequence>
<dbReference type="NCBIfam" id="TIGR01352">
    <property type="entry name" value="tonB_Cterm"/>
    <property type="match status" value="1"/>
</dbReference>
<evidence type="ECO:0000256" key="6">
    <source>
        <dbReference type="ARBA" id="ARBA00022692"/>
    </source>
</evidence>
<keyword evidence="3" id="KW-0813">Transport</keyword>
<dbReference type="EMBL" id="JAGTIS010000002">
    <property type="protein sequence ID" value="MBT8765948.1"/>
    <property type="molecule type" value="Genomic_DNA"/>
</dbReference>